<dbReference type="Pfam" id="PF02010">
    <property type="entry name" value="REJ"/>
    <property type="match status" value="1"/>
</dbReference>
<keyword evidence="3" id="KW-0677">Repeat</keyword>
<evidence type="ECO:0000256" key="2">
    <source>
        <dbReference type="ARBA" id="ARBA00022692"/>
    </source>
</evidence>
<organism evidence="8 9">
    <name type="scientific">Cymbomonas tetramitiformis</name>
    <dbReference type="NCBI Taxonomy" id="36881"/>
    <lineage>
        <taxon>Eukaryota</taxon>
        <taxon>Viridiplantae</taxon>
        <taxon>Chlorophyta</taxon>
        <taxon>Pyramimonadophyceae</taxon>
        <taxon>Pyramimonadales</taxon>
        <taxon>Pyramimonadaceae</taxon>
        <taxon>Cymbomonas</taxon>
    </lineage>
</organism>
<evidence type="ECO:0000256" key="3">
    <source>
        <dbReference type="ARBA" id="ARBA00022737"/>
    </source>
</evidence>
<dbReference type="InterPro" id="IPR013783">
    <property type="entry name" value="Ig-like_fold"/>
</dbReference>
<dbReference type="GO" id="GO:0005261">
    <property type="term" value="F:monoatomic cation channel activity"/>
    <property type="evidence" value="ECO:0007669"/>
    <property type="project" value="TreeGrafter"/>
</dbReference>
<dbReference type="Gene3D" id="2.60.40.10">
    <property type="entry name" value="Immunoglobulins"/>
    <property type="match status" value="1"/>
</dbReference>
<dbReference type="PANTHER" id="PTHR46730:SF1">
    <property type="entry name" value="PLAT DOMAIN-CONTAINING PROTEIN"/>
    <property type="match status" value="1"/>
</dbReference>
<keyword evidence="4" id="KW-1133">Transmembrane helix</keyword>
<name>A0AAE0G2Y6_9CHLO</name>
<evidence type="ECO:0000256" key="6">
    <source>
        <dbReference type="SAM" id="MobiDB-lite"/>
    </source>
</evidence>
<comment type="caution">
    <text evidence="8">The sequence shown here is derived from an EMBL/GenBank/DDBJ whole genome shotgun (WGS) entry which is preliminary data.</text>
</comment>
<evidence type="ECO:0000256" key="4">
    <source>
        <dbReference type="ARBA" id="ARBA00022989"/>
    </source>
</evidence>
<proteinExistence type="predicted"/>
<evidence type="ECO:0000313" key="8">
    <source>
        <dbReference type="EMBL" id="KAK3270610.1"/>
    </source>
</evidence>
<evidence type="ECO:0000259" key="7">
    <source>
        <dbReference type="Pfam" id="PF02010"/>
    </source>
</evidence>
<dbReference type="GO" id="GO:0005886">
    <property type="term" value="C:plasma membrane"/>
    <property type="evidence" value="ECO:0007669"/>
    <property type="project" value="TreeGrafter"/>
</dbReference>
<sequence length="1012" mass="105583">MLVSILYSTAVDGIVKRAGWHRGERELIGGQNQGLDDEACVNELGMRFWWSAAASDGSVVALDAATNKADTLSLSLPKASLVVDFTYTFQLSAALVGNPLVAASVKSSFFVQSQPLVLVIRGGEVATGESSPITLDASESVDPDGEEREIAFTWRCYIAGGGDCRLADGTLLPTITTGANLSMRLTGGLPAINYTFALTGTKGARTNEAHTRVNITRGSPPVPLIIPLLGKANPGEKLRLQSSVAAVDTAQLRYEWTVLAEEGTHKLDLEAALASSSRFQASLVLQPRVLAPGGEYTFQLAAEDSIGLGAVRVNAPPAGGYVDATPSVGQAYADIFSLSAPGWKDEDAPLWYQYSFRVVSLGASVIALSSYAPLPGPEYAIATMIPGEGLEEEGYTVTVVGAIQDSLGATTHGERNLTVRPPSTDDAAALTGSLVSGAADALKNGDVDGAAVQIDGAAALLNAEAAVAAEAEVRNASAATRETSQWRRQMLGDLNATAARSALRAEMLESVQTVRSVLFPTAPTVERLAQSAKSLTAVPAELSPETQDKSMTLLTALVGDTLADPVGAPLTEAGAQAVCSGLAALNQAADASEGDGESDRDSGAAAAGNHTLAESRAREVADAMGLMAQSMLDGFMPGEPGPEVVADGLAMKVERSEASDPDSTLYAVPLATAGTTVAFPAALASILSATSSGRRRRRLAAACNRTAGGDDEVAGCFQTAQTVAVDTRLLVSAVDPYTVAPDPRAAVTSGVTTIEMRASGGDEVKIVGLSEALVFSIELNPASEGAPAGGGVGGGSRVRCAYWNVTRGEYASDGCTQMPNPVPAGADVYWKTRVVAELENEELDRAWAIAELENLTAGCVETFNATWPEYNGSDAGLRKYLAEVEGDVCQLSLEGNAWGCWWNWTHQIFSGPRCMLSEVQQCYCTHLTDFKAVQDMDVVSVEPPKVKTLNTKQMASLSAKVEISGPACHGPGAPGLSWSWRSRPVMVLALPACHGPGAPKGARLTRFEFPRA</sequence>
<comment type="subcellular location">
    <subcellularLocation>
        <location evidence="1">Membrane</location>
    </subcellularLocation>
</comment>
<evidence type="ECO:0000256" key="5">
    <source>
        <dbReference type="ARBA" id="ARBA00023136"/>
    </source>
</evidence>
<keyword evidence="9" id="KW-1185">Reference proteome</keyword>
<evidence type="ECO:0000256" key="1">
    <source>
        <dbReference type="ARBA" id="ARBA00004370"/>
    </source>
</evidence>
<dbReference type="GO" id="GO:0006816">
    <property type="term" value="P:calcium ion transport"/>
    <property type="evidence" value="ECO:0007669"/>
    <property type="project" value="TreeGrafter"/>
</dbReference>
<protein>
    <recommendedName>
        <fullName evidence="7">PKD/REJ-like domain-containing protein</fullName>
    </recommendedName>
</protein>
<dbReference type="EMBL" id="LGRX02010292">
    <property type="protein sequence ID" value="KAK3270610.1"/>
    <property type="molecule type" value="Genomic_DNA"/>
</dbReference>
<evidence type="ECO:0000313" key="9">
    <source>
        <dbReference type="Proteomes" id="UP001190700"/>
    </source>
</evidence>
<dbReference type="PANTHER" id="PTHR46730">
    <property type="entry name" value="POLYCYSTIN-1"/>
    <property type="match status" value="1"/>
</dbReference>
<reference evidence="8 9" key="1">
    <citation type="journal article" date="2015" name="Genome Biol. Evol.">
        <title>Comparative Genomics of a Bacterivorous Green Alga Reveals Evolutionary Causalities and Consequences of Phago-Mixotrophic Mode of Nutrition.</title>
        <authorList>
            <person name="Burns J.A."/>
            <person name="Paasch A."/>
            <person name="Narechania A."/>
            <person name="Kim E."/>
        </authorList>
    </citation>
    <scope>NUCLEOTIDE SEQUENCE [LARGE SCALE GENOMIC DNA]</scope>
    <source>
        <strain evidence="8 9">PLY_AMNH</strain>
    </source>
</reference>
<dbReference type="InterPro" id="IPR002859">
    <property type="entry name" value="PKD/REJ-like"/>
</dbReference>
<dbReference type="AlphaFoldDB" id="A0AAE0G2Y6"/>
<feature type="region of interest" description="Disordered" evidence="6">
    <location>
        <begin position="590"/>
        <end position="613"/>
    </location>
</feature>
<gene>
    <name evidence="8" type="ORF">CYMTET_21001</name>
</gene>
<accession>A0AAE0G2Y6</accession>
<keyword evidence="5" id="KW-0472">Membrane</keyword>
<keyword evidence="2" id="KW-0812">Transmembrane</keyword>
<dbReference type="Proteomes" id="UP001190700">
    <property type="component" value="Unassembled WGS sequence"/>
</dbReference>
<feature type="domain" description="PKD/REJ-like" evidence="7">
    <location>
        <begin position="39"/>
        <end position="451"/>
    </location>
</feature>